<dbReference type="Pfam" id="PF08167">
    <property type="entry name" value="RIX1"/>
    <property type="match status" value="1"/>
</dbReference>
<evidence type="ECO:0000256" key="4">
    <source>
        <dbReference type="ARBA" id="ARBA00023242"/>
    </source>
</evidence>
<dbReference type="GO" id="GO:0006364">
    <property type="term" value="P:rRNA processing"/>
    <property type="evidence" value="ECO:0007669"/>
    <property type="project" value="TreeGrafter"/>
</dbReference>
<gene>
    <name evidence="7" type="ORF">DM02DRAFT_608729</name>
</gene>
<keyword evidence="8" id="KW-1185">Reference proteome</keyword>
<dbReference type="SUPFAM" id="SSF48371">
    <property type="entry name" value="ARM repeat"/>
    <property type="match status" value="1"/>
</dbReference>
<feature type="compositionally biased region" description="Acidic residues" evidence="5">
    <location>
        <begin position="505"/>
        <end position="535"/>
    </location>
</feature>
<feature type="region of interest" description="Disordered" evidence="5">
    <location>
        <begin position="575"/>
        <end position="621"/>
    </location>
</feature>
<feature type="domain" description="Pre-rRNA-processing protein RIX1 N-terminal" evidence="6">
    <location>
        <begin position="4"/>
        <end position="99"/>
    </location>
</feature>
<evidence type="ECO:0000256" key="1">
    <source>
        <dbReference type="ARBA" id="ARBA00004123"/>
    </source>
</evidence>
<feature type="region of interest" description="Disordered" evidence="5">
    <location>
        <begin position="640"/>
        <end position="689"/>
    </location>
</feature>
<feature type="region of interest" description="Disordered" evidence="5">
    <location>
        <begin position="366"/>
        <end position="390"/>
    </location>
</feature>
<evidence type="ECO:0000259" key="6">
    <source>
        <dbReference type="Pfam" id="PF08167"/>
    </source>
</evidence>
<accession>A0A2V1EEB8</accession>
<feature type="compositionally biased region" description="Polar residues" evidence="5">
    <location>
        <begin position="369"/>
        <end position="390"/>
    </location>
</feature>
<organism evidence="7 8">
    <name type="scientific">Periconia macrospinosa</name>
    <dbReference type="NCBI Taxonomy" id="97972"/>
    <lineage>
        <taxon>Eukaryota</taxon>
        <taxon>Fungi</taxon>
        <taxon>Dikarya</taxon>
        <taxon>Ascomycota</taxon>
        <taxon>Pezizomycotina</taxon>
        <taxon>Dothideomycetes</taxon>
        <taxon>Pleosporomycetidae</taxon>
        <taxon>Pleosporales</taxon>
        <taxon>Massarineae</taxon>
        <taxon>Periconiaceae</taxon>
        <taxon>Periconia</taxon>
    </lineage>
</organism>
<keyword evidence="4" id="KW-0539">Nucleus</keyword>
<dbReference type="InterPro" id="IPR012583">
    <property type="entry name" value="RIX1_N"/>
</dbReference>
<evidence type="ECO:0000313" key="7">
    <source>
        <dbReference type="EMBL" id="PVI07645.1"/>
    </source>
</evidence>
<dbReference type="EMBL" id="KZ805303">
    <property type="protein sequence ID" value="PVI07645.1"/>
    <property type="molecule type" value="Genomic_DNA"/>
</dbReference>
<proteinExistence type="inferred from homology"/>
<sequence length="689" mass="75343">MGCKSDPPSSKKLCIITLTRIFILTRDYPTLVREITTPSLPAFVQTCLQIASSNVPASLLQIILESFNQLLPRHPTIFRSYLKQLNQLLVHTVAPTPSNKLGPEQISGPRYQVPYHVSAAARNLYAQLPYSAPKGASNDEWQASFKKSVESVHQVTDRVFRAVVEDWKPSGDDNRQSNSHTVEDEVQELDDKIMGLPSWSGIFAGGERLVNLLKLIATYLECATAGPVNLNVGAVTDLLMRLLSVTVPSPSANKDLQNYVRFNNQVSKDERENLWLILPNVHVAAIEVLLALGRRVDESNTTIDAIMLDQLAMLFSAEKATPEVRTACYLATTRILKRSGTTLPKSSIEPLAALIRSCCDDILPIEKPTNPSKQFTPQDKSNGKQKQGSMNADAFLNSSNEYQNPAANLSGLQEAAHALVTALISHIPHYLSDSLRTRLDRTAILAGHKEAMVASVLNPPPSKKFGKPVSSILPLLARTNFTEQEVEALIKPRMPVIRIGGGEQNPEDEDVEVEEEEEEDDDDDEAEDDEDEAEESPEKFVGHELDSLLETASETGQHDNAKDDVSMAEVPAAPVIPIPSFNTSRFDAEASSGSKRPQENIIPSSSPVKRPRIEQDEAALGTIPTETVVTTSDAVNVVVAGSHIPPPPSSTTTTTMQVRAGQGKEEESDDDDEDVVPLVFGQDTDEESE</sequence>
<evidence type="ECO:0000256" key="2">
    <source>
        <dbReference type="ARBA" id="ARBA00010511"/>
    </source>
</evidence>
<dbReference type="PANTHER" id="PTHR34105">
    <property type="entry name" value="PROLINE-, GLUTAMIC ACID- AND LEUCINE-RICH PROTEIN 1"/>
    <property type="match status" value="1"/>
</dbReference>
<dbReference type="OrthoDB" id="20900at2759"/>
<feature type="compositionally biased region" description="Polar residues" evidence="5">
    <location>
        <begin position="580"/>
        <end position="607"/>
    </location>
</feature>
<name>A0A2V1EEB8_9PLEO</name>
<comment type="similarity">
    <text evidence="2">Belongs to the RIX1/PELP1 family.</text>
</comment>
<feature type="compositionally biased region" description="Acidic residues" evidence="5">
    <location>
        <begin position="666"/>
        <end position="675"/>
    </location>
</feature>
<evidence type="ECO:0000256" key="5">
    <source>
        <dbReference type="SAM" id="MobiDB-lite"/>
    </source>
</evidence>
<dbReference type="Proteomes" id="UP000244855">
    <property type="component" value="Unassembled WGS sequence"/>
</dbReference>
<evidence type="ECO:0000313" key="8">
    <source>
        <dbReference type="Proteomes" id="UP000244855"/>
    </source>
</evidence>
<comment type="subcellular location">
    <subcellularLocation>
        <location evidence="1">Nucleus</location>
    </subcellularLocation>
</comment>
<evidence type="ECO:0000256" key="3">
    <source>
        <dbReference type="ARBA" id="ARBA00021502"/>
    </source>
</evidence>
<dbReference type="STRING" id="97972.A0A2V1EEB8"/>
<protein>
    <recommendedName>
        <fullName evidence="3">Pre-rRNA-processing protein RIX1</fullName>
    </recommendedName>
</protein>
<reference evidence="7 8" key="1">
    <citation type="journal article" date="2018" name="Sci. Rep.">
        <title>Comparative genomics provides insights into the lifestyle and reveals functional heterogeneity of dark septate endophytic fungi.</title>
        <authorList>
            <person name="Knapp D.G."/>
            <person name="Nemeth J.B."/>
            <person name="Barry K."/>
            <person name="Hainaut M."/>
            <person name="Henrissat B."/>
            <person name="Johnson J."/>
            <person name="Kuo A."/>
            <person name="Lim J.H.P."/>
            <person name="Lipzen A."/>
            <person name="Nolan M."/>
            <person name="Ohm R.A."/>
            <person name="Tamas L."/>
            <person name="Grigoriev I.V."/>
            <person name="Spatafora J.W."/>
            <person name="Nagy L.G."/>
            <person name="Kovacs G.M."/>
        </authorList>
    </citation>
    <scope>NUCLEOTIDE SEQUENCE [LARGE SCALE GENOMIC DNA]</scope>
    <source>
        <strain evidence="7 8">DSE2036</strain>
    </source>
</reference>
<dbReference type="InterPro" id="IPR016024">
    <property type="entry name" value="ARM-type_fold"/>
</dbReference>
<dbReference type="AlphaFoldDB" id="A0A2V1EEB8"/>
<dbReference type="PANTHER" id="PTHR34105:SF1">
    <property type="entry name" value="PROLINE-, GLUTAMIC ACID- AND LEUCINE-RICH PROTEIN 1"/>
    <property type="match status" value="1"/>
</dbReference>
<dbReference type="GO" id="GO:0005634">
    <property type="term" value="C:nucleus"/>
    <property type="evidence" value="ECO:0007669"/>
    <property type="project" value="UniProtKB-SubCell"/>
</dbReference>
<feature type="region of interest" description="Disordered" evidence="5">
    <location>
        <begin position="497"/>
        <end position="542"/>
    </location>
</feature>